<accession>A0A2J6WP09</accession>
<keyword evidence="11" id="KW-0482">Metalloprotease</keyword>
<evidence type="ECO:0000256" key="3">
    <source>
        <dbReference type="ARBA" id="ARBA00007931"/>
    </source>
</evidence>
<comment type="similarity">
    <text evidence="3">Belongs to the peptidase M50B family.</text>
</comment>
<dbReference type="Proteomes" id="UP000242881">
    <property type="component" value="Unassembled WGS sequence"/>
</dbReference>
<keyword evidence="5 15" id="KW-0645">Protease</keyword>
<dbReference type="InterPro" id="IPR052348">
    <property type="entry name" value="Metallopeptidase_M50B"/>
</dbReference>
<dbReference type="GO" id="GO:0046872">
    <property type="term" value="F:metal ion binding"/>
    <property type="evidence" value="ECO:0007669"/>
    <property type="project" value="UniProtKB-KW"/>
</dbReference>
<evidence type="ECO:0000256" key="13">
    <source>
        <dbReference type="SAM" id="Phobius"/>
    </source>
</evidence>
<dbReference type="InterPro" id="IPR008915">
    <property type="entry name" value="Peptidase_M50"/>
</dbReference>
<keyword evidence="10 13" id="KW-1133">Transmembrane helix</keyword>
<evidence type="ECO:0000256" key="12">
    <source>
        <dbReference type="ARBA" id="ARBA00023136"/>
    </source>
</evidence>
<feature type="transmembrane region" description="Helical" evidence="13">
    <location>
        <begin position="134"/>
        <end position="158"/>
    </location>
</feature>
<evidence type="ECO:0000313" key="15">
    <source>
        <dbReference type="EMBL" id="PMP72143.1"/>
    </source>
</evidence>
<dbReference type="PANTHER" id="PTHR35864">
    <property type="entry name" value="ZINC METALLOPROTEASE MJ0611-RELATED"/>
    <property type="match status" value="1"/>
</dbReference>
<evidence type="ECO:0000256" key="5">
    <source>
        <dbReference type="ARBA" id="ARBA00022670"/>
    </source>
</evidence>
<sequence length="209" mass="23788">MFDINVILKQISVTLVPFFLAVTVHEVSHGYAAYFLGDRTAKDMGRLTLNPFAHIDIFGLLFLLITQLFGWAKPIPVDFSKLKNRKYGPAIVAFAGPFSNFALAIASAILLKVFVNFHLIEYNRFILEPISYMLFYSVQINIVLGIFNMIPILPLDGGRILQSFLPYRMAYSFAQTERYGFIIILILVVTGAVRYVIYPVIDFFMKILL</sequence>
<dbReference type="InterPro" id="IPR044537">
    <property type="entry name" value="Rip2-like"/>
</dbReference>
<evidence type="ECO:0000256" key="1">
    <source>
        <dbReference type="ARBA" id="ARBA00001947"/>
    </source>
</evidence>
<keyword evidence="9" id="KW-0862">Zinc</keyword>
<feature type="domain" description="Peptidase M50" evidence="14">
    <location>
        <begin position="130"/>
        <end position="186"/>
    </location>
</feature>
<protein>
    <submittedName>
        <fullName evidence="15">Site-2 protease family protein</fullName>
    </submittedName>
</protein>
<dbReference type="CDD" id="cd06158">
    <property type="entry name" value="S2P-M50_like_1"/>
    <property type="match status" value="1"/>
</dbReference>
<dbReference type="GO" id="GO:0008237">
    <property type="term" value="F:metallopeptidase activity"/>
    <property type="evidence" value="ECO:0007669"/>
    <property type="project" value="UniProtKB-KW"/>
</dbReference>
<comment type="subcellular location">
    <subcellularLocation>
        <location evidence="2">Cell membrane</location>
        <topology evidence="2">Multi-pass membrane protein</topology>
    </subcellularLocation>
</comment>
<keyword evidence="7" id="KW-0479">Metal-binding</keyword>
<dbReference type="AlphaFoldDB" id="A0A2J6WP09"/>
<keyword evidence="6 13" id="KW-0812">Transmembrane</keyword>
<keyword evidence="4" id="KW-1003">Cell membrane</keyword>
<evidence type="ECO:0000256" key="4">
    <source>
        <dbReference type="ARBA" id="ARBA00022475"/>
    </source>
</evidence>
<dbReference type="GO" id="GO:0005886">
    <property type="term" value="C:plasma membrane"/>
    <property type="evidence" value="ECO:0007669"/>
    <property type="project" value="UniProtKB-SubCell"/>
</dbReference>
<dbReference type="Pfam" id="PF02163">
    <property type="entry name" value="Peptidase_M50"/>
    <property type="match status" value="1"/>
</dbReference>
<comment type="caution">
    <text evidence="15">The sequence shown here is derived from an EMBL/GenBank/DDBJ whole genome shotgun (WGS) entry which is preliminary data.</text>
</comment>
<organism evidence="15 16">
    <name type="scientific">Calditerrivibrio nitroreducens</name>
    <dbReference type="NCBI Taxonomy" id="477976"/>
    <lineage>
        <taxon>Bacteria</taxon>
        <taxon>Pseudomonadati</taxon>
        <taxon>Deferribacterota</taxon>
        <taxon>Deferribacteres</taxon>
        <taxon>Deferribacterales</taxon>
        <taxon>Calditerrivibrionaceae</taxon>
    </lineage>
</organism>
<dbReference type="GO" id="GO:0006508">
    <property type="term" value="P:proteolysis"/>
    <property type="evidence" value="ECO:0007669"/>
    <property type="project" value="UniProtKB-KW"/>
</dbReference>
<evidence type="ECO:0000256" key="6">
    <source>
        <dbReference type="ARBA" id="ARBA00022692"/>
    </source>
</evidence>
<feature type="transmembrane region" description="Helical" evidence="13">
    <location>
        <begin position="12"/>
        <end position="32"/>
    </location>
</feature>
<evidence type="ECO:0000256" key="8">
    <source>
        <dbReference type="ARBA" id="ARBA00022801"/>
    </source>
</evidence>
<evidence type="ECO:0000313" key="16">
    <source>
        <dbReference type="Proteomes" id="UP000242881"/>
    </source>
</evidence>
<name>A0A2J6WP09_9BACT</name>
<feature type="transmembrane region" description="Helical" evidence="13">
    <location>
        <begin position="52"/>
        <end position="71"/>
    </location>
</feature>
<dbReference type="EMBL" id="PNIN01000027">
    <property type="protein sequence ID" value="PMP72143.1"/>
    <property type="molecule type" value="Genomic_DNA"/>
</dbReference>
<feature type="transmembrane region" description="Helical" evidence="13">
    <location>
        <begin position="91"/>
        <end position="114"/>
    </location>
</feature>
<keyword evidence="8" id="KW-0378">Hydrolase</keyword>
<gene>
    <name evidence="15" type="ORF">C0187_02420</name>
</gene>
<evidence type="ECO:0000259" key="14">
    <source>
        <dbReference type="Pfam" id="PF02163"/>
    </source>
</evidence>
<dbReference type="RefSeq" id="WP_424605783.1">
    <property type="nucleotide sequence ID" value="NZ_JBNAVA010000007.1"/>
</dbReference>
<keyword evidence="12 13" id="KW-0472">Membrane</keyword>
<evidence type="ECO:0000256" key="10">
    <source>
        <dbReference type="ARBA" id="ARBA00022989"/>
    </source>
</evidence>
<evidence type="ECO:0000256" key="9">
    <source>
        <dbReference type="ARBA" id="ARBA00022833"/>
    </source>
</evidence>
<comment type="cofactor">
    <cofactor evidence="1">
        <name>Zn(2+)</name>
        <dbReference type="ChEBI" id="CHEBI:29105"/>
    </cofactor>
</comment>
<proteinExistence type="inferred from homology"/>
<feature type="transmembrane region" description="Helical" evidence="13">
    <location>
        <begin position="179"/>
        <end position="201"/>
    </location>
</feature>
<evidence type="ECO:0000256" key="2">
    <source>
        <dbReference type="ARBA" id="ARBA00004651"/>
    </source>
</evidence>
<evidence type="ECO:0000256" key="11">
    <source>
        <dbReference type="ARBA" id="ARBA00023049"/>
    </source>
</evidence>
<reference evidence="15 16" key="1">
    <citation type="submission" date="2018-01" db="EMBL/GenBank/DDBJ databases">
        <title>Metagenomic assembled genomes from two thermal pools in the Uzon Caldera, Kamchatka, Russia.</title>
        <authorList>
            <person name="Wilkins L."/>
            <person name="Ettinger C."/>
        </authorList>
    </citation>
    <scope>NUCLEOTIDE SEQUENCE [LARGE SCALE GENOMIC DNA]</scope>
    <source>
        <strain evidence="15">ZAV-05</strain>
    </source>
</reference>
<evidence type="ECO:0000256" key="7">
    <source>
        <dbReference type="ARBA" id="ARBA00022723"/>
    </source>
</evidence>
<dbReference type="PANTHER" id="PTHR35864:SF1">
    <property type="entry name" value="ZINC METALLOPROTEASE YWHC-RELATED"/>
    <property type="match status" value="1"/>
</dbReference>